<sequence length="182" mass="19339">MDEGDRRVRRTRAQLRAATLRLLDDGADRLTMASIAVAADVNRSTVHQHYASLDDLICDALADRVAAIAGAVTGCPFAADRDRAPRHLVALFAAVADAGPTLAKLGPSAAARVQDQLVEALAEVLVERFRAGQRPPGFARVRPDLHARYVAAGVIALALQRDPADSPGRLAGQAWRLIHAAS</sequence>
<keyword evidence="1" id="KW-0805">Transcription regulation</keyword>
<dbReference type="EMBL" id="JACCBU010000001">
    <property type="protein sequence ID" value="NYE74894.1"/>
    <property type="molecule type" value="Genomic_DNA"/>
</dbReference>
<dbReference type="PROSITE" id="PS50977">
    <property type="entry name" value="HTH_TETR_2"/>
    <property type="match status" value="1"/>
</dbReference>
<name>A0A7Y9LCJ0_9ACTN</name>
<reference evidence="6 7" key="1">
    <citation type="submission" date="2020-07" db="EMBL/GenBank/DDBJ databases">
        <title>Sequencing the genomes of 1000 actinobacteria strains.</title>
        <authorList>
            <person name="Klenk H.-P."/>
        </authorList>
    </citation>
    <scope>NUCLEOTIDE SEQUENCE [LARGE SCALE GENOMIC DNA]</scope>
    <source>
        <strain evidence="6 7">DSM 22083</strain>
    </source>
</reference>
<dbReference type="RefSeq" id="WP_179757486.1">
    <property type="nucleotide sequence ID" value="NZ_JACCBU010000001.1"/>
</dbReference>
<dbReference type="Proteomes" id="UP000569914">
    <property type="component" value="Unassembled WGS sequence"/>
</dbReference>
<evidence type="ECO:0000313" key="6">
    <source>
        <dbReference type="EMBL" id="NYE74894.1"/>
    </source>
</evidence>
<evidence type="ECO:0000256" key="4">
    <source>
        <dbReference type="PROSITE-ProRule" id="PRU00335"/>
    </source>
</evidence>
<dbReference type="InterPro" id="IPR001647">
    <property type="entry name" value="HTH_TetR"/>
</dbReference>
<dbReference type="InterPro" id="IPR009057">
    <property type="entry name" value="Homeodomain-like_sf"/>
</dbReference>
<dbReference type="SUPFAM" id="SSF46689">
    <property type="entry name" value="Homeodomain-like"/>
    <property type="match status" value="1"/>
</dbReference>
<comment type="caution">
    <text evidence="6">The sequence shown here is derived from an EMBL/GenBank/DDBJ whole genome shotgun (WGS) entry which is preliminary data.</text>
</comment>
<gene>
    <name evidence="6" type="ORF">BKA15_006223</name>
</gene>
<evidence type="ECO:0000256" key="3">
    <source>
        <dbReference type="ARBA" id="ARBA00023163"/>
    </source>
</evidence>
<keyword evidence="2 4" id="KW-0238">DNA-binding</keyword>
<dbReference type="GO" id="GO:0000976">
    <property type="term" value="F:transcription cis-regulatory region binding"/>
    <property type="evidence" value="ECO:0007669"/>
    <property type="project" value="TreeGrafter"/>
</dbReference>
<evidence type="ECO:0000256" key="2">
    <source>
        <dbReference type="ARBA" id="ARBA00023125"/>
    </source>
</evidence>
<evidence type="ECO:0000256" key="1">
    <source>
        <dbReference type="ARBA" id="ARBA00023015"/>
    </source>
</evidence>
<feature type="domain" description="HTH tetR-type" evidence="5">
    <location>
        <begin position="8"/>
        <end position="68"/>
    </location>
</feature>
<proteinExistence type="predicted"/>
<feature type="DNA-binding region" description="H-T-H motif" evidence="4">
    <location>
        <begin position="31"/>
        <end position="50"/>
    </location>
</feature>
<keyword evidence="7" id="KW-1185">Reference proteome</keyword>
<evidence type="ECO:0000313" key="7">
    <source>
        <dbReference type="Proteomes" id="UP000569914"/>
    </source>
</evidence>
<dbReference type="InterPro" id="IPR050109">
    <property type="entry name" value="HTH-type_TetR-like_transc_reg"/>
</dbReference>
<dbReference type="PANTHER" id="PTHR30055:SF234">
    <property type="entry name" value="HTH-TYPE TRANSCRIPTIONAL REGULATOR BETI"/>
    <property type="match status" value="1"/>
</dbReference>
<evidence type="ECO:0000259" key="5">
    <source>
        <dbReference type="PROSITE" id="PS50977"/>
    </source>
</evidence>
<protein>
    <submittedName>
        <fullName evidence="6">AcrR family transcriptional regulator</fullName>
    </submittedName>
</protein>
<accession>A0A7Y9LCJ0</accession>
<dbReference type="GO" id="GO:0003700">
    <property type="term" value="F:DNA-binding transcription factor activity"/>
    <property type="evidence" value="ECO:0007669"/>
    <property type="project" value="TreeGrafter"/>
</dbReference>
<organism evidence="6 7">
    <name type="scientific">Microlunatus parietis</name>
    <dbReference type="NCBI Taxonomy" id="682979"/>
    <lineage>
        <taxon>Bacteria</taxon>
        <taxon>Bacillati</taxon>
        <taxon>Actinomycetota</taxon>
        <taxon>Actinomycetes</taxon>
        <taxon>Propionibacteriales</taxon>
        <taxon>Propionibacteriaceae</taxon>
        <taxon>Microlunatus</taxon>
    </lineage>
</organism>
<dbReference type="AlphaFoldDB" id="A0A7Y9LCJ0"/>
<dbReference type="Gene3D" id="1.10.357.10">
    <property type="entry name" value="Tetracycline Repressor, domain 2"/>
    <property type="match status" value="1"/>
</dbReference>
<keyword evidence="3" id="KW-0804">Transcription</keyword>
<dbReference type="PANTHER" id="PTHR30055">
    <property type="entry name" value="HTH-TYPE TRANSCRIPTIONAL REGULATOR RUTR"/>
    <property type="match status" value="1"/>
</dbReference>